<protein>
    <submittedName>
        <fullName evidence="1">Uncharacterized protein</fullName>
    </submittedName>
</protein>
<dbReference type="EMBL" id="QTSX02003008">
    <property type="protein sequence ID" value="KAJ9072442.1"/>
    <property type="molecule type" value="Genomic_DNA"/>
</dbReference>
<dbReference type="Proteomes" id="UP001165960">
    <property type="component" value="Unassembled WGS sequence"/>
</dbReference>
<organism evidence="1 2">
    <name type="scientific">Entomophthora muscae</name>
    <dbReference type="NCBI Taxonomy" id="34485"/>
    <lineage>
        <taxon>Eukaryota</taxon>
        <taxon>Fungi</taxon>
        <taxon>Fungi incertae sedis</taxon>
        <taxon>Zoopagomycota</taxon>
        <taxon>Entomophthoromycotina</taxon>
        <taxon>Entomophthoromycetes</taxon>
        <taxon>Entomophthorales</taxon>
        <taxon>Entomophthoraceae</taxon>
        <taxon>Entomophthora</taxon>
    </lineage>
</organism>
<evidence type="ECO:0000313" key="1">
    <source>
        <dbReference type="EMBL" id="KAJ9072442.1"/>
    </source>
</evidence>
<accession>A0ACC2TCW1</accession>
<reference evidence="1" key="1">
    <citation type="submission" date="2022-04" db="EMBL/GenBank/DDBJ databases">
        <title>Genome of the entomopathogenic fungus Entomophthora muscae.</title>
        <authorList>
            <person name="Elya C."/>
            <person name="Lovett B.R."/>
            <person name="Lee E."/>
            <person name="Macias A.M."/>
            <person name="Hajek A.E."/>
            <person name="De Bivort B.L."/>
            <person name="Kasson M.T."/>
            <person name="De Fine Licht H.H."/>
            <person name="Stajich J.E."/>
        </authorList>
    </citation>
    <scope>NUCLEOTIDE SEQUENCE</scope>
    <source>
        <strain evidence="1">Berkeley</strain>
    </source>
</reference>
<proteinExistence type="predicted"/>
<gene>
    <name evidence="1" type="ORF">DSO57_1027500</name>
</gene>
<evidence type="ECO:0000313" key="2">
    <source>
        <dbReference type="Proteomes" id="UP001165960"/>
    </source>
</evidence>
<feature type="non-terminal residue" evidence="1">
    <location>
        <position position="1"/>
    </location>
</feature>
<comment type="caution">
    <text evidence="1">The sequence shown here is derived from an EMBL/GenBank/DDBJ whole genome shotgun (WGS) entry which is preliminary data.</text>
</comment>
<name>A0ACC2TCW1_9FUNG</name>
<sequence>VTSLAEAAVWLAKEFTSTIAAPWVDHNVSPKAAAYLQQNITPSKAAEWLNTDIDFRVLIEWCKAIPCATEATAFLKEKFSPIKAATWFELKILAPEGTCSSSIGYVPDTVVTWLNTNETTYDKIRKYFQLNIGPESAIVWKQLGFAPGEAKI</sequence>
<keyword evidence="2" id="KW-1185">Reference proteome</keyword>